<dbReference type="InterPro" id="IPR036388">
    <property type="entry name" value="WH-like_DNA-bd_sf"/>
</dbReference>
<evidence type="ECO:0000313" key="6">
    <source>
        <dbReference type="Proteomes" id="UP001451782"/>
    </source>
</evidence>
<protein>
    <submittedName>
        <fullName evidence="5">LuxR C-terminal-related transcriptional regulator</fullName>
    </submittedName>
</protein>
<dbReference type="PANTHER" id="PTHR44688">
    <property type="entry name" value="DNA-BINDING TRANSCRIPTIONAL ACTIVATOR DEVR_DOSR"/>
    <property type="match status" value="1"/>
</dbReference>
<evidence type="ECO:0000256" key="2">
    <source>
        <dbReference type="ARBA" id="ARBA00023125"/>
    </source>
</evidence>
<dbReference type="InterPro" id="IPR000792">
    <property type="entry name" value="Tscrpt_reg_LuxR_C"/>
</dbReference>
<dbReference type="Pfam" id="PF00196">
    <property type="entry name" value="GerE"/>
    <property type="match status" value="1"/>
</dbReference>
<dbReference type="KEGG" id="yag:AABB28_00080"/>
<proteinExistence type="predicted"/>
<dbReference type="PANTHER" id="PTHR44688:SF16">
    <property type="entry name" value="DNA-BINDING TRANSCRIPTIONAL ACTIVATOR DEVR_DOSR"/>
    <property type="match status" value="1"/>
</dbReference>
<evidence type="ECO:0000256" key="3">
    <source>
        <dbReference type="ARBA" id="ARBA00023163"/>
    </source>
</evidence>
<evidence type="ECO:0000259" key="4">
    <source>
        <dbReference type="PROSITE" id="PS50043"/>
    </source>
</evidence>
<keyword evidence="3" id="KW-0804">Transcription</keyword>
<dbReference type="InterPro" id="IPR016032">
    <property type="entry name" value="Sig_transdc_resp-reg_C-effctor"/>
</dbReference>
<evidence type="ECO:0000313" key="5">
    <source>
        <dbReference type="EMBL" id="WZU63778.1"/>
    </source>
</evidence>
<feature type="domain" description="HTH luxR-type" evidence="4">
    <location>
        <begin position="251"/>
        <end position="316"/>
    </location>
</feature>
<dbReference type="SUPFAM" id="SSF46894">
    <property type="entry name" value="C-terminal effector domain of the bipartite response regulators"/>
    <property type="match status" value="1"/>
</dbReference>
<keyword evidence="1" id="KW-0805">Transcription regulation</keyword>
<name>A0AAN0M347_9RHOB</name>
<dbReference type="Proteomes" id="UP001451782">
    <property type="component" value="Chromosome"/>
</dbReference>
<dbReference type="GO" id="GO:0006355">
    <property type="term" value="P:regulation of DNA-templated transcription"/>
    <property type="evidence" value="ECO:0007669"/>
    <property type="project" value="InterPro"/>
</dbReference>
<dbReference type="RefSeq" id="WP_342070153.1">
    <property type="nucleotide sequence ID" value="NZ_CP151762.1"/>
</dbReference>
<accession>A0AAN0M347</accession>
<keyword evidence="6" id="KW-1185">Reference proteome</keyword>
<reference evidence="5 6" key="1">
    <citation type="submission" date="2024-04" db="EMBL/GenBank/DDBJ databases">
        <title>Phylogenomic analyses of a clade within the roseobacter group suggest taxonomic reassignments of species of the genera Aestuariivita, Citreicella, Loktanella, Nautella, Pelagibaca, Ruegeria, Thalassobius, Thiobacimonas and Tropicibacter, and the proposal o.</title>
        <authorList>
            <person name="Jeon C.O."/>
        </authorList>
    </citation>
    <scope>NUCLEOTIDE SEQUENCE [LARGE SCALE GENOMIC DNA]</scope>
    <source>
        <strain evidence="5 6">G8-12</strain>
    </source>
</reference>
<sequence>MSTLDQVGAVLMEIHELPERVPFDEFQDAALQAVKRVVSFDAAWWGLVAGLEIHSATRFELPEGYRRHWESVREHDPIASAALGAPFVTVRFNHQDLETYPEISNFLEVYGIHHVLCTATRQRDLALYAFLSLYRNDAPFTEEERSVKQVLVPHLLHALGQSWRRNMERGLQSLNGQPDIRAAAICDRRGLVLSSEAALQGVLRREWPSWQGPHLPETLEQALSRNDRFVGTHIQVKIDAVSGLFLLRLSERDPFDDLTQREADVARLFAEGHTYKEVARELNLAPSTARHYLRNVYSKLDVSDKAALAILLVRRDEGSEMARFTVV</sequence>
<dbReference type="GO" id="GO:0003677">
    <property type="term" value="F:DNA binding"/>
    <property type="evidence" value="ECO:0007669"/>
    <property type="project" value="UniProtKB-KW"/>
</dbReference>
<dbReference type="EMBL" id="CP151762">
    <property type="protein sequence ID" value="WZU63778.1"/>
    <property type="molecule type" value="Genomic_DNA"/>
</dbReference>
<dbReference type="SMART" id="SM00421">
    <property type="entry name" value="HTH_LUXR"/>
    <property type="match status" value="1"/>
</dbReference>
<dbReference type="PROSITE" id="PS50043">
    <property type="entry name" value="HTH_LUXR_2"/>
    <property type="match status" value="1"/>
</dbReference>
<gene>
    <name evidence="5" type="ORF">AABB28_00080</name>
</gene>
<dbReference type="PRINTS" id="PR00038">
    <property type="entry name" value="HTHLUXR"/>
</dbReference>
<dbReference type="CDD" id="cd06170">
    <property type="entry name" value="LuxR_C_like"/>
    <property type="match status" value="1"/>
</dbReference>
<evidence type="ECO:0000256" key="1">
    <source>
        <dbReference type="ARBA" id="ARBA00023015"/>
    </source>
</evidence>
<dbReference type="AlphaFoldDB" id="A0AAN0M347"/>
<organism evidence="5 6">
    <name type="scientific">Yoonia algicola</name>
    <dbReference type="NCBI Taxonomy" id="3137368"/>
    <lineage>
        <taxon>Bacteria</taxon>
        <taxon>Pseudomonadati</taxon>
        <taxon>Pseudomonadota</taxon>
        <taxon>Alphaproteobacteria</taxon>
        <taxon>Rhodobacterales</taxon>
        <taxon>Paracoccaceae</taxon>
        <taxon>Yoonia</taxon>
    </lineage>
</organism>
<keyword evidence="2" id="KW-0238">DNA-binding</keyword>
<dbReference type="Gene3D" id="1.10.10.10">
    <property type="entry name" value="Winged helix-like DNA-binding domain superfamily/Winged helix DNA-binding domain"/>
    <property type="match status" value="1"/>
</dbReference>